<protein>
    <submittedName>
        <fullName evidence="1">Type III toxin-antitoxin system ToxN/AbiQ family toxin</fullName>
    </submittedName>
</protein>
<gene>
    <name evidence="1" type="ORF">V2E24_00065</name>
</gene>
<dbReference type="Gene3D" id="3.10.129.130">
    <property type="match status" value="1"/>
</dbReference>
<dbReference type="Pfam" id="PF13958">
    <property type="entry name" value="ToxN_toxin"/>
    <property type="match status" value="1"/>
</dbReference>
<dbReference type="InterPro" id="IPR053735">
    <property type="entry name" value="Type_III_TA_endoRNase"/>
</dbReference>
<sequence>MVAKIDKFGLYEINYSYLEQISKIDKEVYFNNNYKHTPKPYLGILVYISDQNYFIPLTSFKLKHYKLPKKTNQQILIYEQIKIKECDLQKPNTQLHYLAVLDIKKMIPVAKGMFKLIDFEQISDLKYKSLLIKEFNFCKSQQDYIIKSALKNYLTQKNKNKVPLGFCDYQKLENFAKNYKKVH</sequence>
<evidence type="ECO:0000313" key="1">
    <source>
        <dbReference type="EMBL" id="MEE3927973.1"/>
    </source>
</evidence>
<accession>A0ABU7MLA8</accession>
<dbReference type="RefSeq" id="WP_330500388.1">
    <property type="nucleotide sequence ID" value="NZ_JAZDWZ010000001.1"/>
</dbReference>
<reference evidence="1" key="1">
    <citation type="submission" date="2024-01" db="EMBL/GenBank/DDBJ databases">
        <title>Genome sequence of Mycoplasma ciconiae type strain DSM 25251.</title>
        <authorList>
            <person name="Spergser J."/>
        </authorList>
    </citation>
    <scope>NUCLEOTIDE SEQUENCE [LARGE SCALE GENOMIC DNA]</scope>
    <source>
        <strain evidence="1">DSM 25251</strain>
    </source>
</reference>
<name>A0ABU7MLA8_9BACT</name>
<dbReference type="Proteomes" id="UP001344817">
    <property type="component" value="Unassembled WGS sequence"/>
</dbReference>
<organism evidence="1 2">
    <name type="scientific">Mycoplasmopsis ciconiae</name>
    <dbReference type="NCBI Taxonomy" id="561067"/>
    <lineage>
        <taxon>Bacteria</taxon>
        <taxon>Bacillati</taxon>
        <taxon>Mycoplasmatota</taxon>
        <taxon>Mycoplasmoidales</taxon>
        <taxon>Metamycoplasmataceae</taxon>
        <taxon>Mycoplasmopsis</taxon>
    </lineage>
</organism>
<proteinExistence type="predicted"/>
<evidence type="ECO:0000313" key="2">
    <source>
        <dbReference type="Proteomes" id="UP001344817"/>
    </source>
</evidence>
<dbReference type="EMBL" id="JAZDWZ010000001">
    <property type="protein sequence ID" value="MEE3927973.1"/>
    <property type="molecule type" value="Genomic_DNA"/>
</dbReference>
<comment type="caution">
    <text evidence="1">The sequence shown here is derived from an EMBL/GenBank/DDBJ whole genome shotgun (WGS) entry which is preliminary data.</text>
</comment>
<keyword evidence="2" id="KW-1185">Reference proteome</keyword>
<dbReference type="InterPro" id="IPR025911">
    <property type="entry name" value="ToxN/AbiQ_toxin"/>
</dbReference>